<dbReference type="Proteomes" id="UP000530928">
    <property type="component" value="Unassembled WGS sequence"/>
</dbReference>
<name>A0A7W0CU44_9ACTN</name>
<reference evidence="2 3" key="1">
    <citation type="submission" date="2020-07" db="EMBL/GenBank/DDBJ databases">
        <title>Genomic Encyclopedia of Type Strains, Phase IV (KMG-IV): sequencing the most valuable type-strain genomes for metagenomic binning, comparative biology and taxonomic classification.</title>
        <authorList>
            <person name="Goeker M."/>
        </authorList>
    </citation>
    <scope>NUCLEOTIDE SEQUENCE [LARGE SCALE GENOMIC DNA]</scope>
    <source>
        <strain evidence="2 3">DSM 45533</strain>
    </source>
</reference>
<evidence type="ECO:0000313" key="3">
    <source>
        <dbReference type="Proteomes" id="UP000530928"/>
    </source>
</evidence>
<protein>
    <submittedName>
        <fullName evidence="2">Uncharacterized protein</fullName>
    </submittedName>
</protein>
<gene>
    <name evidence="2" type="ORF">HNR30_008789</name>
</gene>
<dbReference type="RefSeq" id="WP_181616099.1">
    <property type="nucleotide sequence ID" value="NZ_BAABAM010000013.1"/>
</dbReference>
<sequence length="331" mass="34546">MSTALRIRRTAPALLAHTFYEGETPADAAGAVAVTVTDAAGVSVATGDATHAGAGTGRYTFHLAGQAQLALLTVTWSGTIGGSAVTESDQVEIVGGHLFTLVEGRGSDETLASPAKYSTADLIEARQEVEEELERITGRSWTPRYRRLILPGTGTWDLVLPDGGDEYVASMLLRGVRSIRSAGIQHAPGAAVTPLSAGELAALAVAGDGQVRRTDGRTWTSGVGNVVIEYEYGSDAAPADLVKAALVRFRSRLNIARSGVPDRAISFQVTEGGTYRLSTPSADRTGIPEVDAVYHRYARGAGGGQGGGPAPASRTLDYTPQHRSLFHGGHP</sequence>
<keyword evidence="3" id="KW-1185">Reference proteome</keyword>
<proteinExistence type="predicted"/>
<comment type="caution">
    <text evidence="2">The sequence shown here is derived from an EMBL/GenBank/DDBJ whole genome shotgun (WGS) entry which is preliminary data.</text>
</comment>
<feature type="compositionally biased region" description="Gly residues" evidence="1">
    <location>
        <begin position="300"/>
        <end position="309"/>
    </location>
</feature>
<organism evidence="2 3">
    <name type="scientific">Nonomuraea soli</name>
    <dbReference type="NCBI Taxonomy" id="1032476"/>
    <lineage>
        <taxon>Bacteria</taxon>
        <taxon>Bacillati</taxon>
        <taxon>Actinomycetota</taxon>
        <taxon>Actinomycetes</taxon>
        <taxon>Streptosporangiales</taxon>
        <taxon>Streptosporangiaceae</taxon>
        <taxon>Nonomuraea</taxon>
    </lineage>
</organism>
<evidence type="ECO:0000256" key="1">
    <source>
        <dbReference type="SAM" id="MobiDB-lite"/>
    </source>
</evidence>
<dbReference type="EMBL" id="JACDUR010000011">
    <property type="protein sequence ID" value="MBA2897391.1"/>
    <property type="molecule type" value="Genomic_DNA"/>
</dbReference>
<evidence type="ECO:0000313" key="2">
    <source>
        <dbReference type="EMBL" id="MBA2897391.1"/>
    </source>
</evidence>
<feature type="region of interest" description="Disordered" evidence="1">
    <location>
        <begin position="298"/>
        <end position="331"/>
    </location>
</feature>
<dbReference type="AlphaFoldDB" id="A0A7W0CU44"/>
<accession>A0A7W0CU44</accession>